<proteinExistence type="predicted"/>
<dbReference type="Pfam" id="PF00994">
    <property type="entry name" value="MoCF_biosynth"/>
    <property type="match status" value="1"/>
</dbReference>
<reference evidence="4 5" key="1">
    <citation type="submission" date="2017-09" db="EMBL/GenBank/DDBJ databases">
        <title>Depth-based differentiation of microbial function through sediment-hosted aquifers and enrichment of novel symbionts in the deep terrestrial subsurface.</title>
        <authorList>
            <person name="Probst A.J."/>
            <person name="Ladd B."/>
            <person name="Jarett J.K."/>
            <person name="Geller-Mcgrath D.E."/>
            <person name="Sieber C.M."/>
            <person name="Emerson J.B."/>
            <person name="Anantharaman K."/>
            <person name="Thomas B.C."/>
            <person name="Malmstrom R."/>
            <person name="Stieglmeier M."/>
            <person name="Klingl A."/>
            <person name="Woyke T."/>
            <person name="Ryan C.M."/>
            <person name="Banfield J.F."/>
        </authorList>
    </citation>
    <scope>NUCLEOTIDE SEQUENCE [LARGE SCALE GENOMIC DNA]</scope>
    <source>
        <strain evidence="4">CG11_big_fil_rev_8_21_14_0_20_42_13</strain>
    </source>
</reference>
<protein>
    <submittedName>
        <fullName evidence="4">Molybdenum cofactor biosynthesis protein</fullName>
    </submittedName>
</protein>
<dbReference type="SMART" id="SM00852">
    <property type="entry name" value="MoCF_biosynth"/>
    <property type="match status" value="1"/>
</dbReference>
<dbReference type="SUPFAM" id="SSF53218">
    <property type="entry name" value="Molybdenum cofactor biosynthesis proteins"/>
    <property type="match status" value="1"/>
</dbReference>
<keyword evidence="2" id="KW-0501">Molybdenum cofactor biosynthesis</keyword>
<evidence type="ECO:0000256" key="1">
    <source>
        <dbReference type="ARBA" id="ARBA00005046"/>
    </source>
</evidence>
<dbReference type="AlphaFoldDB" id="A0A2H0LXQ3"/>
<dbReference type="GO" id="GO:0006777">
    <property type="term" value="P:Mo-molybdopterin cofactor biosynthetic process"/>
    <property type="evidence" value="ECO:0007669"/>
    <property type="project" value="UniProtKB-KW"/>
</dbReference>
<feature type="domain" description="MoaB/Mog" evidence="3">
    <location>
        <begin position="5"/>
        <end position="149"/>
    </location>
</feature>
<dbReference type="InterPro" id="IPR036425">
    <property type="entry name" value="MoaB/Mog-like_dom_sf"/>
</dbReference>
<dbReference type="PANTHER" id="PTHR43764:SF1">
    <property type="entry name" value="MOLYBDOPTERIN MOLYBDOTRANSFERASE"/>
    <property type="match status" value="1"/>
</dbReference>
<comment type="caution">
    <text evidence="4">The sequence shown here is derived from an EMBL/GenBank/DDBJ whole genome shotgun (WGS) entry which is preliminary data.</text>
</comment>
<evidence type="ECO:0000313" key="4">
    <source>
        <dbReference type="EMBL" id="PIQ89171.1"/>
    </source>
</evidence>
<dbReference type="PANTHER" id="PTHR43764">
    <property type="entry name" value="MOLYBDENUM COFACTOR BIOSYNTHESIS"/>
    <property type="match status" value="1"/>
</dbReference>
<dbReference type="InterPro" id="IPR001453">
    <property type="entry name" value="MoaB/Mog_dom"/>
</dbReference>
<evidence type="ECO:0000259" key="3">
    <source>
        <dbReference type="SMART" id="SM00852"/>
    </source>
</evidence>
<dbReference type="EMBL" id="PCWA01000066">
    <property type="protein sequence ID" value="PIQ89171.1"/>
    <property type="molecule type" value="Genomic_DNA"/>
</dbReference>
<comment type="pathway">
    <text evidence="1">Cofactor biosynthesis; molybdopterin biosynthesis.</text>
</comment>
<evidence type="ECO:0000313" key="5">
    <source>
        <dbReference type="Proteomes" id="UP000229641"/>
    </source>
</evidence>
<sequence>MIKIVILTISDSCANGDRADESGPAVRKLICELPAEVIAYEIISDDLNLIRDKLCFYADNLNADLVLTCGGTGLSARDFTAQATRSVIEKEAPGIPELIRAEGVKKTRRAALSCLVAGVRGKTLIINLPGSIKGATESLEAVIDILPHARDMIAGKGH</sequence>
<name>A0A2H0LXQ3_9BACT</name>
<gene>
    <name evidence="4" type="ORF">COV72_04455</name>
</gene>
<evidence type="ECO:0000256" key="2">
    <source>
        <dbReference type="ARBA" id="ARBA00023150"/>
    </source>
</evidence>
<dbReference type="InterPro" id="IPR051920">
    <property type="entry name" value="MPT_Adenylyltrnsfr/MoaC-Rel"/>
</dbReference>
<dbReference type="NCBIfam" id="TIGR00177">
    <property type="entry name" value="molyb_syn"/>
    <property type="match status" value="1"/>
</dbReference>
<organism evidence="4 5">
    <name type="scientific">Candidatus Ghiorseimicrobium undicola</name>
    <dbReference type="NCBI Taxonomy" id="1974746"/>
    <lineage>
        <taxon>Bacteria</taxon>
        <taxon>Pseudomonadati</taxon>
        <taxon>Candidatus Omnitrophota</taxon>
        <taxon>Candidatus Ghiorseimicrobium</taxon>
    </lineage>
</organism>
<dbReference type="CDD" id="cd00886">
    <property type="entry name" value="MogA_MoaB"/>
    <property type="match status" value="1"/>
</dbReference>
<dbReference type="Proteomes" id="UP000229641">
    <property type="component" value="Unassembled WGS sequence"/>
</dbReference>
<accession>A0A2H0LXQ3</accession>
<dbReference type="Gene3D" id="3.40.980.10">
    <property type="entry name" value="MoaB/Mog-like domain"/>
    <property type="match status" value="1"/>
</dbReference>